<reference evidence="1" key="2">
    <citation type="submission" date="2022-06" db="UniProtKB">
        <authorList>
            <consortium name="EnsemblMetazoa"/>
        </authorList>
    </citation>
    <scope>IDENTIFICATION</scope>
    <source>
        <strain evidence="1">PS312</strain>
    </source>
</reference>
<name>A0A2A6BJC1_PRIPA</name>
<accession>A0A2A6BJC1</accession>
<reference evidence="2" key="1">
    <citation type="journal article" date="2008" name="Nat. Genet.">
        <title>The Pristionchus pacificus genome provides a unique perspective on nematode lifestyle and parasitism.</title>
        <authorList>
            <person name="Dieterich C."/>
            <person name="Clifton S.W."/>
            <person name="Schuster L.N."/>
            <person name="Chinwalla A."/>
            <person name="Delehaunty K."/>
            <person name="Dinkelacker I."/>
            <person name="Fulton L."/>
            <person name="Fulton R."/>
            <person name="Godfrey J."/>
            <person name="Minx P."/>
            <person name="Mitreva M."/>
            <person name="Roeseler W."/>
            <person name="Tian H."/>
            <person name="Witte H."/>
            <person name="Yang S.P."/>
            <person name="Wilson R.K."/>
            <person name="Sommer R.J."/>
        </authorList>
    </citation>
    <scope>NUCLEOTIDE SEQUENCE [LARGE SCALE GENOMIC DNA]</scope>
    <source>
        <strain evidence="2">PS312</strain>
    </source>
</reference>
<organism evidence="1 2">
    <name type="scientific">Pristionchus pacificus</name>
    <name type="common">Parasitic nematode worm</name>
    <dbReference type="NCBI Taxonomy" id="54126"/>
    <lineage>
        <taxon>Eukaryota</taxon>
        <taxon>Metazoa</taxon>
        <taxon>Ecdysozoa</taxon>
        <taxon>Nematoda</taxon>
        <taxon>Chromadorea</taxon>
        <taxon>Rhabditida</taxon>
        <taxon>Rhabditina</taxon>
        <taxon>Diplogasteromorpha</taxon>
        <taxon>Diplogasteroidea</taxon>
        <taxon>Neodiplogasteridae</taxon>
        <taxon>Pristionchus</taxon>
    </lineage>
</organism>
<dbReference type="AlphaFoldDB" id="A0A2A6BJC1"/>
<gene>
    <name evidence="1" type="primary">WBGene00097841</name>
</gene>
<protein>
    <submittedName>
        <fullName evidence="1">Uncharacterized protein</fullName>
    </submittedName>
</protein>
<evidence type="ECO:0000313" key="2">
    <source>
        <dbReference type="Proteomes" id="UP000005239"/>
    </source>
</evidence>
<dbReference type="EnsemblMetazoa" id="PPA08287.1">
    <property type="protein sequence ID" value="PPA08287.1"/>
    <property type="gene ID" value="WBGene00097841"/>
</dbReference>
<dbReference type="Proteomes" id="UP000005239">
    <property type="component" value="Unassembled WGS sequence"/>
</dbReference>
<accession>A0A8R1U8C8</accession>
<keyword evidence="2" id="KW-1185">Reference proteome</keyword>
<sequence length="334" mass="37557">MVSDIEPGCPSILSIALLIANLRLEHLASRIAKPQKDVILISVSSKSNYCSYVAWPKPPVLVHLPLVSRPILLLVRFHFGELDDVIAHGKCDGEDRVLAVPFHSPIMVEQREGGTSQVLGCFVGRRGIARLHCLRDACNGTEKKNLPSRGVVHSIRSNVAYRSIYEYFECLIEASFDIDPNRRQINVREEGVSLDLLPRFARRLDRSYTVVEVHAHEKLASILRVVHEANDVGRFLKEKYRSLVPRRDRNPIVFIKSSYATIVDNYHRSKVQRSHTDPALSLSKRTIERPICIEIGSLVARKASISGRLHPQPEALRPTIIIGPAVISRRTQAP</sequence>
<proteinExistence type="predicted"/>
<evidence type="ECO:0000313" key="1">
    <source>
        <dbReference type="EnsemblMetazoa" id="PPA08287.1"/>
    </source>
</evidence>